<gene>
    <name evidence="1" type="ORF">VP01_3753g2</name>
</gene>
<keyword evidence="2" id="KW-1185">Reference proteome</keyword>
<dbReference type="EMBL" id="LAVV01008783">
    <property type="protein sequence ID" value="KNZ51946.1"/>
    <property type="molecule type" value="Genomic_DNA"/>
</dbReference>
<organism evidence="1 2">
    <name type="scientific">Puccinia sorghi</name>
    <dbReference type="NCBI Taxonomy" id="27349"/>
    <lineage>
        <taxon>Eukaryota</taxon>
        <taxon>Fungi</taxon>
        <taxon>Dikarya</taxon>
        <taxon>Basidiomycota</taxon>
        <taxon>Pucciniomycotina</taxon>
        <taxon>Pucciniomycetes</taxon>
        <taxon>Pucciniales</taxon>
        <taxon>Pucciniaceae</taxon>
        <taxon>Puccinia</taxon>
    </lineage>
</organism>
<evidence type="ECO:0000313" key="1">
    <source>
        <dbReference type="EMBL" id="KNZ51946.1"/>
    </source>
</evidence>
<dbReference type="AlphaFoldDB" id="A0A0L6UTT1"/>
<dbReference type="VEuPathDB" id="FungiDB:VP01_3753g2"/>
<reference evidence="1 2" key="1">
    <citation type="submission" date="2015-08" db="EMBL/GenBank/DDBJ databases">
        <title>Next Generation Sequencing and Analysis of the Genome of Puccinia sorghi L Schw, the Causal Agent of Maize Common Rust.</title>
        <authorList>
            <person name="Rochi L."/>
            <person name="Burguener G."/>
            <person name="Darino M."/>
            <person name="Turjanski A."/>
            <person name="Kreff E."/>
            <person name="Dieguez M.J."/>
            <person name="Sacco F."/>
        </authorList>
    </citation>
    <scope>NUCLEOTIDE SEQUENCE [LARGE SCALE GENOMIC DNA]</scope>
    <source>
        <strain evidence="1 2">RO10H11247</strain>
    </source>
</reference>
<accession>A0A0L6UTT1</accession>
<protein>
    <submittedName>
        <fullName evidence="1">Uncharacterized protein</fullName>
    </submittedName>
</protein>
<name>A0A0L6UTT1_9BASI</name>
<comment type="caution">
    <text evidence="1">The sequence shown here is derived from an EMBL/GenBank/DDBJ whole genome shotgun (WGS) entry which is preliminary data.</text>
</comment>
<dbReference type="Proteomes" id="UP000037035">
    <property type="component" value="Unassembled WGS sequence"/>
</dbReference>
<evidence type="ECO:0000313" key="2">
    <source>
        <dbReference type="Proteomes" id="UP000037035"/>
    </source>
</evidence>
<feature type="non-terminal residue" evidence="1">
    <location>
        <position position="1"/>
    </location>
</feature>
<dbReference type="OrthoDB" id="3247418at2759"/>
<sequence>LHTVCTISSVSATAETRSYRLAYKGSTLHIKILPNHYFALHIPDQLRWWGPLVGLSEFPGERLIGVLQNFKTNVSGLQLCDNFSKTLDGKVLSLYAKLESSFVCKDGKNVTRKNTNNIVEYILDGKKVYGEVVDIMKVGWGDIQTGAVQSGSTPRGGARCDG</sequence>
<proteinExistence type="predicted"/>